<organism evidence="1 2">
    <name type="scientific">Catharanthus roseus</name>
    <name type="common">Madagascar periwinkle</name>
    <name type="synonym">Vinca rosea</name>
    <dbReference type="NCBI Taxonomy" id="4058"/>
    <lineage>
        <taxon>Eukaryota</taxon>
        <taxon>Viridiplantae</taxon>
        <taxon>Streptophyta</taxon>
        <taxon>Embryophyta</taxon>
        <taxon>Tracheophyta</taxon>
        <taxon>Spermatophyta</taxon>
        <taxon>Magnoliopsida</taxon>
        <taxon>eudicotyledons</taxon>
        <taxon>Gunneridae</taxon>
        <taxon>Pentapetalae</taxon>
        <taxon>asterids</taxon>
        <taxon>lamiids</taxon>
        <taxon>Gentianales</taxon>
        <taxon>Apocynaceae</taxon>
        <taxon>Rauvolfioideae</taxon>
        <taxon>Vinceae</taxon>
        <taxon>Catharanthinae</taxon>
        <taxon>Catharanthus</taxon>
    </lineage>
</organism>
<proteinExistence type="predicted"/>
<gene>
    <name evidence="1" type="ORF">M9H77_03521</name>
</gene>
<protein>
    <submittedName>
        <fullName evidence="1">Uncharacterized protein</fullName>
    </submittedName>
</protein>
<reference evidence="2" key="1">
    <citation type="journal article" date="2023" name="Nat. Plants">
        <title>Single-cell RNA sequencing provides a high-resolution roadmap for understanding the multicellular compartmentation of specialized metabolism.</title>
        <authorList>
            <person name="Sun S."/>
            <person name="Shen X."/>
            <person name="Li Y."/>
            <person name="Li Y."/>
            <person name="Wang S."/>
            <person name="Li R."/>
            <person name="Zhang H."/>
            <person name="Shen G."/>
            <person name="Guo B."/>
            <person name="Wei J."/>
            <person name="Xu J."/>
            <person name="St-Pierre B."/>
            <person name="Chen S."/>
            <person name="Sun C."/>
        </authorList>
    </citation>
    <scope>NUCLEOTIDE SEQUENCE [LARGE SCALE GENOMIC DNA]</scope>
</reference>
<evidence type="ECO:0000313" key="2">
    <source>
        <dbReference type="Proteomes" id="UP001060085"/>
    </source>
</evidence>
<accession>A0ACC0CBV8</accession>
<evidence type="ECO:0000313" key="1">
    <source>
        <dbReference type="EMBL" id="KAI5682293.1"/>
    </source>
</evidence>
<name>A0ACC0CBV8_CATRO</name>
<comment type="caution">
    <text evidence="1">The sequence shown here is derived from an EMBL/GenBank/DDBJ whole genome shotgun (WGS) entry which is preliminary data.</text>
</comment>
<sequence>MLSRFTLDLDLVDRGRSTVGGLGPRRVLKTRDLRKLLNNRSNTGIKVSSPTQPYDDLTRRTLQLAQLGSLSESRHISTASTPKCKETYNATVGLHEQGPDSTTRSSELNSGIS</sequence>
<keyword evidence="2" id="KW-1185">Reference proteome</keyword>
<dbReference type="EMBL" id="CM044701">
    <property type="protein sequence ID" value="KAI5682293.1"/>
    <property type="molecule type" value="Genomic_DNA"/>
</dbReference>
<dbReference type="Proteomes" id="UP001060085">
    <property type="component" value="Linkage Group LG01"/>
</dbReference>